<name>A0A2K9NPA1_BACTC</name>
<dbReference type="PANTHER" id="PTHR43531:SF11">
    <property type="entry name" value="METHYL-ACCEPTING CHEMOTAXIS PROTEIN 3"/>
    <property type="match status" value="1"/>
</dbReference>
<dbReference type="GO" id="GO:0004888">
    <property type="term" value="F:transmembrane signaling receptor activity"/>
    <property type="evidence" value="ECO:0007669"/>
    <property type="project" value="TreeGrafter"/>
</dbReference>
<comment type="similarity">
    <text evidence="2">Belongs to the methyl-accepting chemotaxis (MCP) protein family.</text>
</comment>
<evidence type="ECO:0000313" key="3">
    <source>
        <dbReference type="EMBL" id="AUN97350.1"/>
    </source>
</evidence>
<reference evidence="3 4" key="1">
    <citation type="submission" date="2018-01" db="EMBL/GenBank/DDBJ databases">
        <title>Complete genome sequence of Bacteriovorax stolpii DSM12778.</title>
        <authorList>
            <person name="Tang B."/>
            <person name="Chang J."/>
        </authorList>
    </citation>
    <scope>NUCLEOTIDE SEQUENCE [LARGE SCALE GENOMIC DNA]</scope>
    <source>
        <strain evidence="3 4">DSM 12778</strain>
    </source>
</reference>
<dbReference type="CDD" id="cd19411">
    <property type="entry name" value="MCP2201-like_sensor"/>
    <property type="match status" value="1"/>
</dbReference>
<dbReference type="EMBL" id="CP025704">
    <property type="protein sequence ID" value="AUN97350.1"/>
    <property type="molecule type" value="Genomic_DNA"/>
</dbReference>
<dbReference type="AlphaFoldDB" id="A0A2K9NPA1"/>
<dbReference type="InterPro" id="IPR004089">
    <property type="entry name" value="MCPsignal_dom"/>
</dbReference>
<evidence type="ECO:0000313" key="4">
    <source>
        <dbReference type="Proteomes" id="UP000235584"/>
    </source>
</evidence>
<dbReference type="PANTHER" id="PTHR43531">
    <property type="entry name" value="PROTEIN ICFG"/>
    <property type="match status" value="1"/>
</dbReference>
<organism evidence="3 4">
    <name type="scientific">Bacteriovorax stolpii</name>
    <name type="common">Bdellovibrio stolpii</name>
    <dbReference type="NCBI Taxonomy" id="960"/>
    <lineage>
        <taxon>Bacteria</taxon>
        <taxon>Pseudomonadati</taxon>
        <taxon>Bdellovibrionota</taxon>
        <taxon>Bacteriovoracia</taxon>
        <taxon>Bacteriovoracales</taxon>
        <taxon>Bacteriovoracaceae</taxon>
        <taxon>Bacteriovorax</taxon>
    </lineage>
</organism>
<evidence type="ECO:0000256" key="1">
    <source>
        <dbReference type="ARBA" id="ARBA00022500"/>
    </source>
</evidence>
<dbReference type="Pfam" id="PF00015">
    <property type="entry name" value="MCPsignal"/>
    <property type="match status" value="1"/>
</dbReference>
<keyword evidence="1" id="KW-0145">Chemotaxis</keyword>
<sequence>MDKYFSSLSIKKRLVIGFIIVPIIMVALSFIGISEVNKIDKALYKINEITSIKQRYAINFRGSVHDRAISLRDIILNNEKSKIQVSKDEIKKLEDFYSEASKNMKALVAKYGLSEEEMKLLQAINTIEEKTIPVVYKTIKAKDADKNEEALSIMLNEAKPLFVDWLKSINNFIDHQEKINTIDANTARNVANGYQRFIIILTVISLLVAFAIGFFVIRSITRPLYKVSEKIEQSSTSISEVSESISADSKSLSEGAISQASSLEQISSSAEELNKIVEHNVDLTNNASKIAIESRDSAKEGELVVNSMMNAIKEIDNSNTQIMNQINESNQQMTEIIKVIQEIGDKTKIINDIVFQTKLLSFNASVEAARAGEHGKGFAVVAEEVGKLAQMSGEAANEISKMLINSSQKVEGIVNNTKEKVSGLIEVGKQKVETGNEVATQCALVLKEIVEKANSVTDMTKEVSISFNEQKEGFSQIATSIMAMDKITQQNSMLAKENASTINQLNQQTVEMKNAYSDLSSLLGKAS</sequence>
<dbReference type="SUPFAM" id="SSF58104">
    <property type="entry name" value="Methyl-accepting chemotaxis protein (MCP) signaling domain"/>
    <property type="match status" value="1"/>
</dbReference>
<dbReference type="Gene3D" id="1.10.287.950">
    <property type="entry name" value="Methyl-accepting chemotaxis protein"/>
    <property type="match status" value="1"/>
</dbReference>
<dbReference type="RefSeq" id="WP_102242645.1">
    <property type="nucleotide sequence ID" value="NZ_CP025704.1"/>
</dbReference>
<dbReference type="Pfam" id="PF12729">
    <property type="entry name" value="4HB_MCP_1"/>
    <property type="match status" value="1"/>
</dbReference>
<dbReference type="KEGG" id="bsto:C0V70_04335"/>
<keyword evidence="4" id="KW-1185">Reference proteome</keyword>
<dbReference type="InterPro" id="IPR051310">
    <property type="entry name" value="MCP_chemotaxis"/>
</dbReference>
<dbReference type="GO" id="GO:0006935">
    <property type="term" value="P:chemotaxis"/>
    <property type="evidence" value="ECO:0007669"/>
    <property type="project" value="UniProtKB-KW"/>
</dbReference>
<dbReference type="GO" id="GO:0005886">
    <property type="term" value="C:plasma membrane"/>
    <property type="evidence" value="ECO:0007669"/>
    <property type="project" value="TreeGrafter"/>
</dbReference>
<dbReference type="InterPro" id="IPR047347">
    <property type="entry name" value="YvaQ-like_sensor"/>
</dbReference>
<accession>A0A2K9NPA1</accession>
<protein>
    <submittedName>
        <fullName evidence="3">Uncharacterized protein</fullName>
    </submittedName>
</protein>
<dbReference type="InterPro" id="IPR024478">
    <property type="entry name" value="HlyB_4HB_MCP"/>
</dbReference>
<dbReference type="Proteomes" id="UP000235584">
    <property type="component" value="Chromosome"/>
</dbReference>
<evidence type="ECO:0000256" key="2">
    <source>
        <dbReference type="ARBA" id="ARBA00029447"/>
    </source>
</evidence>
<gene>
    <name evidence="3" type="ORF">C0V70_04335</name>
</gene>
<proteinExistence type="inferred from homology"/>
<dbReference type="PROSITE" id="PS50111">
    <property type="entry name" value="CHEMOTAXIS_TRANSDUC_2"/>
    <property type="match status" value="1"/>
</dbReference>
<dbReference type="SMART" id="SM00283">
    <property type="entry name" value="MA"/>
    <property type="match status" value="1"/>
</dbReference>
<dbReference type="GO" id="GO:0007165">
    <property type="term" value="P:signal transduction"/>
    <property type="evidence" value="ECO:0007669"/>
    <property type="project" value="InterPro"/>
</dbReference>